<dbReference type="eggNOG" id="COG0632">
    <property type="taxonomic scope" value="Bacteria"/>
</dbReference>
<dbReference type="Pfam" id="PF14520">
    <property type="entry name" value="HHH_5"/>
    <property type="match status" value="1"/>
</dbReference>
<dbReference type="GO" id="GO:0006281">
    <property type="term" value="P:DNA repair"/>
    <property type="evidence" value="ECO:0007669"/>
    <property type="project" value="UniProtKB-UniRule"/>
</dbReference>
<dbReference type="InterPro" id="IPR003583">
    <property type="entry name" value="Hlx-hairpin-Hlx_DNA-bd_motif"/>
</dbReference>
<dbReference type="GO" id="GO:0000400">
    <property type="term" value="F:four-way junction DNA binding"/>
    <property type="evidence" value="ECO:0007669"/>
    <property type="project" value="UniProtKB-UniRule"/>
</dbReference>
<dbReference type="SUPFAM" id="SSF47781">
    <property type="entry name" value="RuvA domain 2-like"/>
    <property type="match status" value="1"/>
</dbReference>
<dbReference type="Gene3D" id="2.40.50.140">
    <property type="entry name" value="Nucleic acid-binding proteins"/>
    <property type="match status" value="1"/>
</dbReference>
<keyword evidence="8" id="KW-0067">ATP-binding</keyword>
<evidence type="ECO:0000256" key="6">
    <source>
        <dbReference type="HAMAP-Rule" id="MF_00031"/>
    </source>
</evidence>
<keyword evidence="1 6" id="KW-0963">Cytoplasm</keyword>
<dbReference type="GO" id="GO:0005524">
    <property type="term" value="F:ATP binding"/>
    <property type="evidence" value="ECO:0007669"/>
    <property type="project" value="InterPro"/>
</dbReference>
<keyword evidence="3 6" id="KW-0238">DNA-binding</keyword>
<accession>F5YLW6</accession>
<feature type="region of interest" description="Domain III" evidence="6">
    <location>
        <begin position="144"/>
        <end position="197"/>
    </location>
</feature>
<dbReference type="KEGG" id="tpi:TREPR_1829"/>
<name>F5YLW6_TREPZ</name>
<dbReference type="AlphaFoldDB" id="F5YLW6"/>
<dbReference type="HOGENOM" id="CLU_087936_2_0_12"/>
<dbReference type="GO" id="GO:0009378">
    <property type="term" value="F:four-way junction helicase activity"/>
    <property type="evidence" value="ECO:0007669"/>
    <property type="project" value="InterPro"/>
</dbReference>
<evidence type="ECO:0000259" key="7">
    <source>
        <dbReference type="SMART" id="SM00278"/>
    </source>
</evidence>
<dbReference type="SMART" id="SM00278">
    <property type="entry name" value="HhH1"/>
    <property type="match status" value="2"/>
</dbReference>
<dbReference type="Pfam" id="PF01330">
    <property type="entry name" value="RuvA_N"/>
    <property type="match status" value="1"/>
</dbReference>
<keyword evidence="9" id="KW-1185">Reference proteome</keyword>
<dbReference type="RefSeq" id="WP_015708307.1">
    <property type="nucleotide sequence ID" value="NC_015578.1"/>
</dbReference>
<feature type="region of interest" description="Domain I" evidence="6">
    <location>
        <begin position="1"/>
        <end position="64"/>
    </location>
</feature>
<evidence type="ECO:0000256" key="3">
    <source>
        <dbReference type="ARBA" id="ARBA00023125"/>
    </source>
</evidence>
<comment type="domain">
    <text evidence="6">Has three domains with a flexible linker between the domains II and III and assumes an 'L' shape. Domain III is highly mobile and contacts RuvB.</text>
</comment>
<dbReference type="STRING" id="545694.TREPR_1829"/>
<evidence type="ECO:0000256" key="1">
    <source>
        <dbReference type="ARBA" id="ARBA00022490"/>
    </source>
</evidence>
<feature type="domain" description="Helix-hairpin-helix DNA-binding motif class 1" evidence="7">
    <location>
        <begin position="108"/>
        <end position="127"/>
    </location>
</feature>
<comment type="caution">
    <text evidence="6">Lacks conserved residue(s) required for the propagation of feature annotation.</text>
</comment>
<evidence type="ECO:0000256" key="4">
    <source>
        <dbReference type="ARBA" id="ARBA00023172"/>
    </source>
</evidence>
<keyword evidence="8" id="KW-0378">Hydrolase</keyword>
<comment type="similarity">
    <text evidence="6">Belongs to the RuvA family.</text>
</comment>
<dbReference type="GO" id="GO:0006310">
    <property type="term" value="P:DNA recombination"/>
    <property type="evidence" value="ECO:0007669"/>
    <property type="project" value="UniProtKB-UniRule"/>
</dbReference>
<reference evidence="9" key="1">
    <citation type="submission" date="2009-12" db="EMBL/GenBank/DDBJ databases">
        <title>Complete sequence of Treponema primitia strain ZAS-2.</title>
        <authorList>
            <person name="Tetu S.G."/>
            <person name="Matson E."/>
            <person name="Ren Q."/>
            <person name="Seshadri R."/>
            <person name="Elbourne L."/>
            <person name="Hassan K.A."/>
            <person name="Durkin A."/>
            <person name="Radune D."/>
            <person name="Mohamoud Y."/>
            <person name="Shay R."/>
            <person name="Jin S."/>
            <person name="Zhang X."/>
            <person name="Lucey K."/>
            <person name="Ballor N.R."/>
            <person name="Ottesen E."/>
            <person name="Rosenthal R."/>
            <person name="Allen A."/>
            <person name="Leadbetter J.R."/>
            <person name="Paulsen I.T."/>
        </authorList>
    </citation>
    <scope>NUCLEOTIDE SEQUENCE [LARGE SCALE GENOMIC DNA]</scope>
    <source>
        <strain evidence="9">ATCC BAA-887 / DSM 12427 / ZAS-2</strain>
    </source>
</reference>
<dbReference type="InterPro" id="IPR010994">
    <property type="entry name" value="RuvA_2-like"/>
</dbReference>
<dbReference type="Gene3D" id="1.10.150.20">
    <property type="entry name" value="5' to 3' exonuclease, C-terminal subdomain"/>
    <property type="match status" value="1"/>
</dbReference>
<reference evidence="8 9" key="2">
    <citation type="journal article" date="2011" name="ISME J.">
        <title>RNA-seq reveals cooperative metabolic interactions between two termite-gut spirochete species in co-culture.</title>
        <authorList>
            <person name="Rosenthal A.Z."/>
            <person name="Matson E.G."/>
            <person name="Eldar A."/>
            <person name="Leadbetter J.R."/>
        </authorList>
    </citation>
    <scope>NUCLEOTIDE SEQUENCE [LARGE SCALE GENOMIC DNA]</scope>
    <source>
        <strain evidence="9">ATCC BAA-887 / DSM 12427 / ZAS-2</strain>
    </source>
</reference>
<comment type="subunit">
    <text evidence="6">Homotetramer. Forms an RuvA(8)-RuvB(12)-Holliday junction (HJ) complex. HJ DNA is sandwiched between 2 RuvA tetramers; dsDNA enters through RuvA and exits via RuvB. An RuvB hexamer assembles on each DNA strand where it exits the tetramer. Each RuvB hexamer is contacted by two RuvA subunits (via domain III) on 2 adjacent RuvB subunits; this complex drives branch migration. In the full resolvosome a probable DNA-RuvA(4)-RuvB(12)-RuvC(2) complex forms which resolves the HJ.</text>
</comment>
<feature type="domain" description="Helix-hairpin-helix DNA-binding motif class 1" evidence="7">
    <location>
        <begin position="73"/>
        <end position="92"/>
    </location>
</feature>
<dbReference type="InterPro" id="IPR012340">
    <property type="entry name" value="NA-bd_OB-fold"/>
</dbReference>
<dbReference type="EMBL" id="CP001843">
    <property type="protein sequence ID" value="AEF85720.1"/>
    <property type="molecule type" value="Genomic_DNA"/>
</dbReference>
<evidence type="ECO:0000256" key="2">
    <source>
        <dbReference type="ARBA" id="ARBA00022763"/>
    </source>
</evidence>
<comment type="subcellular location">
    <subcellularLocation>
        <location evidence="6">Cytoplasm</location>
    </subcellularLocation>
</comment>
<dbReference type="HAMAP" id="MF_00031">
    <property type="entry name" value="DNA_HJ_migration_RuvA"/>
    <property type="match status" value="1"/>
</dbReference>
<dbReference type="InterPro" id="IPR000085">
    <property type="entry name" value="RuvA"/>
</dbReference>
<keyword evidence="8" id="KW-0547">Nucleotide-binding</keyword>
<comment type="function">
    <text evidence="6">The RuvA-RuvB-RuvC complex processes Holliday junction (HJ) DNA during genetic recombination and DNA repair, while the RuvA-RuvB complex plays an important role in the rescue of blocked DNA replication forks via replication fork reversal (RFR). RuvA specifically binds to HJ cruciform DNA, conferring on it an open structure. The RuvB hexamer acts as an ATP-dependent pump, pulling dsDNA into and through the RuvAB complex. HJ branch migration allows RuvC to scan DNA until it finds its consensus sequence, where it cleaves and resolves the cruciform DNA.</text>
</comment>
<sequence length="197" mass="21670">MFNSIRGTITEKFEDTLHILTGGVEWEIILPKSDAANLPAPGEEGRVFTWLYHREDQMRLFGFADEVRRETFLELNKVDGIGPRQAIKIMGGIGQEELQRALDTEDVGRLEAVPGLGKKTAQKMILTLKGKLASGSGRPNIASPHSELVTALTEMGYDQRSAAEALEKAEARLPEGLSGGEQEKFLFKQAILYLSGV</sequence>
<dbReference type="NCBIfam" id="TIGR00084">
    <property type="entry name" value="ruvA"/>
    <property type="match status" value="1"/>
</dbReference>
<keyword evidence="8" id="KW-0347">Helicase</keyword>
<keyword evidence="5 6" id="KW-0234">DNA repair</keyword>
<dbReference type="SUPFAM" id="SSF50249">
    <property type="entry name" value="Nucleic acid-binding proteins"/>
    <property type="match status" value="1"/>
</dbReference>
<dbReference type="InterPro" id="IPR013849">
    <property type="entry name" value="DNA_helicase_Holl-junc_RuvA_I"/>
</dbReference>
<evidence type="ECO:0000256" key="5">
    <source>
        <dbReference type="ARBA" id="ARBA00023204"/>
    </source>
</evidence>
<keyword evidence="4 6" id="KW-0233">DNA recombination</keyword>
<proteinExistence type="inferred from homology"/>
<dbReference type="GO" id="GO:0005737">
    <property type="term" value="C:cytoplasm"/>
    <property type="evidence" value="ECO:0007669"/>
    <property type="project" value="UniProtKB-SubCell"/>
</dbReference>
<evidence type="ECO:0000313" key="9">
    <source>
        <dbReference type="Proteomes" id="UP000009223"/>
    </source>
</evidence>
<dbReference type="GO" id="GO:0016787">
    <property type="term" value="F:hydrolase activity"/>
    <property type="evidence" value="ECO:0007669"/>
    <property type="project" value="UniProtKB-KW"/>
</dbReference>
<dbReference type="GO" id="GO:0048476">
    <property type="term" value="C:Holliday junction resolvase complex"/>
    <property type="evidence" value="ECO:0007669"/>
    <property type="project" value="UniProtKB-UniRule"/>
</dbReference>
<gene>
    <name evidence="6 8" type="primary">ruvA</name>
    <name evidence="8" type="ordered locus">TREPR_1829</name>
</gene>
<organism evidence="8 9">
    <name type="scientific">Treponema primitia (strain ATCC BAA-887 / DSM 12427 / ZAS-2)</name>
    <dbReference type="NCBI Taxonomy" id="545694"/>
    <lineage>
        <taxon>Bacteria</taxon>
        <taxon>Pseudomonadati</taxon>
        <taxon>Spirochaetota</taxon>
        <taxon>Spirochaetia</taxon>
        <taxon>Spirochaetales</taxon>
        <taxon>Treponemataceae</taxon>
        <taxon>Treponema</taxon>
    </lineage>
</organism>
<dbReference type="OrthoDB" id="5293449at2"/>
<dbReference type="Proteomes" id="UP000009223">
    <property type="component" value="Chromosome"/>
</dbReference>
<evidence type="ECO:0000313" key="8">
    <source>
        <dbReference type="EMBL" id="AEF85720.1"/>
    </source>
</evidence>
<protein>
    <recommendedName>
        <fullName evidence="6">Holliday junction branch migration complex subunit RuvA</fullName>
    </recommendedName>
</protein>
<keyword evidence="2 6" id="KW-0227">DNA damage</keyword>